<dbReference type="AlphaFoldDB" id="A0A4Y7K5K2"/>
<feature type="non-terminal residue" evidence="2">
    <location>
        <position position="1"/>
    </location>
</feature>
<organism evidence="2 3">
    <name type="scientific">Papaver somniferum</name>
    <name type="common">Opium poppy</name>
    <dbReference type="NCBI Taxonomy" id="3469"/>
    <lineage>
        <taxon>Eukaryota</taxon>
        <taxon>Viridiplantae</taxon>
        <taxon>Streptophyta</taxon>
        <taxon>Embryophyta</taxon>
        <taxon>Tracheophyta</taxon>
        <taxon>Spermatophyta</taxon>
        <taxon>Magnoliopsida</taxon>
        <taxon>Ranunculales</taxon>
        <taxon>Papaveraceae</taxon>
        <taxon>Papaveroideae</taxon>
        <taxon>Papaver</taxon>
    </lineage>
</organism>
<accession>A0A4Y7K5K2</accession>
<sequence length="364" mass="39866">VNLPYGTCKSCSVIDHCKKKCLAISKKSAKNIPLLAAGSNNSVAAQEGEKSEDNLNAENDDQILQGMDQHKSVQSMVKNDAVESSGTACKSSSTIIGKKRYDDLECNRGNKGNINNSVSKETRAQNVDVIEKSGTGEKDGVSAESRLLTDAEIGVTKKTAMDCSSEGMVSATPASATNSRDWISSLFCSQVENWPETATIIAWFIWKHRCKVIFDGHKPDPLKLVNDIKFYISYYCKKHTSPNQYTRKYGAGAILLDDNGRCKQARASSGLTTGPEEAECIALKDAIVWALSLKETSNIFFVGDCKNVMESLGDFNPNLGWRAKKIMNEFSLYLVVSKTVFLFSLGETLLSQLIPLRKGLGFLQ</sequence>
<name>A0A4Y7K5K2_PAPSO</name>
<gene>
    <name evidence="2" type="ORF">C5167_011319</name>
</gene>
<feature type="domain" description="RNase H type-1" evidence="1">
    <location>
        <begin position="247"/>
        <end position="313"/>
    </location>
</feature>
<dbReference type="GO" id="GO:0003676">
    <property type="term" value="F:nucleic acid binding"/>
    <property type="evidence" value="ECO:0007669"/>
    <property type="project" value="InterPro"/>
</dbReference>
<keyword evidence="3" id="KW-1185">Reference proteome</keyword>
<dbReference type="EMBL" id="CM010720">
    <property type="protein sequence ID" value="RZC67622.1"/>
    <property type="molecule type" value="Genomic_DNA"/>
</dbReference>
<dbReference type="Proteomes" id="UP000316621">
    <property type="component" value="Chromosome 6"/>
</dbReference>
<evidence type="ECO:0000313" key="3">
    <source>
        <dbReference type="Proteomes" id="UP000316621"/>
    </source>
</evidence>
<proteinExistence type="predicted"/>
<evidence type="ECO:0000313" key="2">
    <source>
        <dbReference type="EMBL" id="RZC67622.1"/>
    </source>
</evidence>
<evidence type="ECO:0000259" key="1">
    <source>
        <dbReference type="Pfam" id="PF13456"/>
    </source>
</evidence>
<dbReference type="InterPro" id="IPR002156">
    <property type="entry name" value="RNaseH_domain"/>
</dbReference>
<dbReference type="Gramene" id="RZC67622">
    <property type="protein sequence ID" value="RZC67622"/>
    <property type="gene ID" value="C5167_011319"/>
</dbReference>
<reference evidence="2 3" key="1">
    <citation type="journal article" date="2018" name="Science">
        <title>The opium poppy genome and morphinan production.</title>
        <authorList>
            <person name="Guo L."/>
            <person name="Winzer T."/>
            <person name="Yang X."/>
            <person name="Li Y."/>
            <person name="Ning Z."/>
            <person name="He Z."/>
            <person name="Teodor R."/>
            <person name="Lu Y."/>
            <person name="Bowser T.A."/>
            <person name="Graham I.A."/>
            <person name="Ye K."/>
        </authorList>
    </citation>
    <scope>NUCLEOTIDE SEQUENCE [LARGE SCALE GENOMIC DNA]</scope>
    <source>
        <strain evidence="3">cv. HN1</strain>
        <tissue evidence="2">Leaves</tissue>
    </source>
</reference>
<dbReference type="Pfam" id="PF13456">
    <property type="entry name" value="RVT_3"/>
    <property type="match status" value="1"/>
</dbReference>
<dbReference type="GO" id="GO:0004523">
    <property type="term" value="F:RNA-DNA hybrid ribonuclease activity"/>
    <property type="evidence" value="ECO:0007669"/>
    <property type="project" value="InterPro"/>
</dbReference>
<protein>
    <recommendedName>
        <fullName evidence="1">RNase H type-1 domain-containing protein</fullName>
    </recommendedName>
</protein>